<evidence type="ECO:0000256" key="2">
    <source>
        <dbReference type="ARBA" id="ARBA00022692"/>
    </source>
</evidence>
<keyword evidence="2 8" id="KW-0812">Transmembrane</keyword>
<dbReference type="SUPFAM" id="SSF90123">
    <property type="entry name" value="ABC transporter transmembrane region"/>
    <property type="match status" value="1"/>
</dbReference>
<feature type="transmembrane region" description="Helical" evidence="8">
    <location>
        <begin position="46"/>
        <end position="66"/>
    </location>
</feature>
<feature type="domain" description="ABC transmembrane type-1" evidence="10">
    <location>
        <begin position="13"/>
        <end position="288"/>
    </location>
</feature>
<dbReference type="InterPro" id="IPR027417">
    <property type="entry name" value="P-loop_NTPase"/>
</dbReference>
<dbReference type="RefSeq" id="WP_149231830.1">
    <property type="nucleotide sequence ID" value="NZ_JALJXJ010000006.1"/>
</dbReference>
<dbReference type="PROSITE" id="PS50929">
    <property type="entry name" value="ABC_TM1F"/>
    <property type="match status" value="1"/>
</dbReference>
<dbReference type="InterPro" id="IPR036640">
    <property type="entry name" value="ABC1_TM_sf"/>
</dbReference>
<evidence type="ECO:0000256" key="7">
    <source>
        <dbReference type="SAM" id="MobiDB-lite"/>
    </source>
</evidence>
<dbReference type="SMART" id="SM00382">
    <property type="entry name" value="AAA"/>
    <property type="match status" value="1"/>
</dbReference>
<accession>A0A5A9GP90</accession>
<evidence type="ECO:0000256" key="4">
    <source>
        <dbReference type="ARBA" id="ARBA00022840"/>
    </source>
</evidence>
<gene>
    <name evidence="11" type="ORF">FZ942_14700</name>
</gene>
<evidence type="ECO:0000256" key="1">
    <source>
        <dbReference type="ARBA" id="ARBA00004651"/>
    </source>
</evidence>
<protein>
    <submittedName>
        <fullName evidence="11">Type I secretion system permease/ATPase</fullName>
    </submittedName>
</protein>
<dbReference type="InterPro" id="IPR017871">
    <property type="entry name" value="ABC_transporter-like_CS"/>
</dbReference>
<evidence type="ECO:0000313" key="12">
    <source>
        <dbReference type="Proteomes" id="UP000324927"/>
    </source>
</evidence>
<dbReference type="Pfam" id="PF00005">
    <property type="entry name" value="ABC_tran"/>
    <property type="match status" value="1"/>
</dbReference>
<evidence type="ECO:0000256" key="6">
    <source>
        <dbReference type="ARBA" id="ARBA00023136"/>
    </source>
</evidence>
<evidence type="ECO:0000256" key="8">
    <source>
        <dbReference type="SAM" id="Phobius"/>
    </source>
</evidence>
<dbReference type="GO" id="GO:0005524">
    <property type="term" value="F:ATP binding"/>
    <property type="evidence" value="ECO:0007669"/>
    <property type="project" value="UniProtKB-KW"/>
</dbReference>
<dbReference type="CDD" id="cd03246">
    <property type="entry name" value="ABCC_Protease_Secretion"/>
    <property type="match status" value="1"/>
</dbReference>
<dbReference type="GO" id="GO:0030256">
    <property type="term" value="C:type I protein secretion system complex"/>
    <property type="evidence" value="ECO:0007669"/>
    <property type="project" value="InterPro"/>
</dbReference>
<evidence type="ECO:0000256" key="5">
    <source>
        <dbReference type="ARBA" id="ARBA00022989"/>
    </source>
</evidence>
<keyword evidence="12" id="KW-1185">Reference proteome</keyword>
<dbReference type="GO" id="GO:0005886">
    <property type="term" value="C:plasma membrane"/>
    <property type="evidence" value="ECO:0007669"/>
    <property type="project" value="UniProtKB-SubCell"/>
</dbReference>
<keyword evidence="4" id="KW-0067">ATP-binding</keyword>
<dbReference type="Gene3D" id="3.40.50.300">
    <property type="entry name" value="P-loop containing nucleotide triphosphate hydrolases"/>
    <property type="match status" value="1"/>
</dbReference>
<dbReference type="PROSITE" id="PS50893">
    <property type="entry name" value="ABC_TRANSPORTER_2"/>
    <property type="match status" value="1"/>
</dbReference>
<dbReference type="AlphaFoldDB" id="A0A5A9GP90"/>
<evidence type="ECO:0000259" key="9">
    <source>
        <dbReference type="PROSITE" id="PS50893"/>
    </source>
</evidence>
<keyword evidence="6 8" id="KW-0472">Membrane</keyword>
<name>A0A5A9GP90_AZOLI</name>
<evidence type="ECO:0000259" key="10">
    <source>
        <dbReference type="PROSITE" id="PS50929"/>
    </source>
</evidence>
<dbReference type="PROSITE" id="PS00211">
    <property type="entry name" value="ABC_TRANSPORTER_1"/>
    <property type="match status" value="1"/>
</dbReference>
<organism evidence="11 12">
    <name type="scientific">Azospirillum lipoferum</name>
    <dbReference type="NCBI Taxonomy" id="193"/>
    <lineage>
        <taxon>Bacteria</taxon>
        <taxon>Pseudomonadati</taxon>
        <taxon>Pseudomonadota</taxon>
        <taxon>Alphaproteobacteria</taxon>
        <taxon>Rhodospirillales</taxon>
        <taxon>Azospirillaceae</taxon>
        <taxon>Azospirillum</taxon>
    </lineage>
</organism>
<evidence type="ECO:0000256" key="3">
    <source>
        <dbReference type="ARBA" id="ARBA00022741"/>
    </source>
</evidence>
<dbReference type="Pfam" id="PF00664">
    <property type="entry name" value="ABC_membrane"/>
    <property type="match status" value="1"/>
</dbReference>
<dbReference type="Gene3D" id="1.20.1560.10">
    <property type="entry name" value="ABC transporter type 1, transmembrane domain"/>
    <property type="match status" value="1"/>
</dbReference>
<comment type="caution">
    <text evidence="11">The sequence shown here is derived from an EMBL/GenBank/DDBJ whole genome shotgun (WGS) entry which is preliminary data.</text>
</comment>
<dbReference type="GO" id="GO:0140359">
    <property type="term" value="F:ABC-type transporter activity"/>
    <property type="evidence" value="ECO:0007669"/>
    <property type="project" value="InterPro"/>
</dbReference>
<dbReference type="SUPFAM" id="SSF52540">
    <property type="entry name" value="P-loop containing nucleoside triphosphate hydrolases"/>
    <property type="match status" value="1"/>
</dbReference>
<dbReference type="InterPro" id="IPR003439">
    <property type="entry name" value="ABC_transporter-like_ATP-bd"/>
</dbReference>
<dbReference type="Proteomes" id="UP000324927">
    <property type="component" value="Unassembled WGS sequence"/>
</dbReference>
<dbReference type="NCBIfam" id="TIGR01842">
    <property type="entry name" value="type_I_sec_PrtD"/>
    <property type="match status" value="1"/>
</dbReference>
<dbReference type="GO" id="GO:0030253">
    <property type="term" value="P:protein secretion by the type I secretion system"/>
    <property type="evidence" value="ECO:0007669"/>
    <property type="project" value="InterPro"/>
</dbReference>
<dbReference type="InterPro" id="IPR003593">
    <property type="entry name" value="AAA+_ATPase"/>
</dbReference>
<dbReference type="GO" id="GO:0034040">
    <property type="term" value="F:ATPase-coupled lipid transmembrane transporter activity"/>
    <property type="evidence" value="ECO:0007669"/>
    <property type="project" value="TreeGrafter"/>
</dbReference>
<sequence length="594" mass="63193">MGDLLSRCRPPLIWATGFSLLINVLMLTSSLYMMQVYDRVLPSGSLPTLLFLSLITAGALALLGALDFVRTRLLGTLGDWLERRLAPPILERMVEGTLLGRREGTALLKDIGTLHSVLGNGATFLFDVPWVPVYLALIYALHPVLGHLAVTSAALLFILALINDRITRACLRNATAASNRAIATAEAALRNAEVVDAMHLLPGLARRWGRDHSHALDAQDRAHRRGAVLLNITKFVRQLVQVALLGAGAWLVVRHEMGAGSMMASSLVVGRALSPVEQAIGGWRQVSAGREAWRRLSAAFRRPRRRVPGLPLPEPAGQLAVRNVAFRIGDGGSGGGSGGAAPGRTVLHNISFDARPGEALAVIGPSAAGKSTLARLLVGLHPPLAGVVRLDGADLFQWRRDDVGRHIGYLPQDVELFAGSVAENIARMGEPDPQAVVEAATLADCHAMILRLPQGYDTQVGDGGAFLSGGQRQRVALARALYGAPKLVVLDEPNASLDAEGEQALNRAITALKERGACVIVIGHRPGTLAQVDRILALRDGRVESFGPRAEVLEALKRRTMHPVAAQSALPKGAGDRPGPPAAPAPKLHSVEPE</sequence>
<comment type="subcellular location">
    <subcellularLocation>
        <location evidence="1">Cell membrane</location>
        <topology evidence="1">Multi-pass membrane protein</topology>
    </subcellularLocation>
</comment>
<dbReference type="PANTHER" id="PTHR24221">
    <property type="entry name" value="ATP-BINDING CASSETTE SUB-FAMILY B"/>
    <property type="match status" value="1"/>
</dbReference>
<dbReference type="EMBL" id="VTTN01000005">
    <property type="protein sequence ID" value="KAA0595645.1"/>
    <property type="molecule type" value="Genomic_DNA"/>
</dbReference>
<evidence type="ECO:0000313" key="11">
    <source>
        <dbReference type="EMBL" id="KAA0595645.1"/>
    </source>
</evidence>
<dbReference type="GO" id="GO:0016887">
    <property type="term" value="F:ATP hydrolysis activity"/>
    <property type="evidence" value="ECO:0007669"/>
    <property type="project" value="InterPro"/>
</dbReference>
<dbReference type="OrthoDB" id="5288404at2"/>
<feature type="domain" description="ABC transporter" evidence="9">
    <location>
        <begin position="319"/>
        <end position="565"/>
    </location>
</feature>
<keyword evidence="5 8" id="KW-1133">Transmembrane helix</keyword>
<reference evidence="11 12" key="1">
    <citation type="submission" date="2019-08" db="EMBL/GenBank/DDBJ databases">
        <authorList>
            <person name="Grouzdev D."/>
            <person name="Tikhonova E."/>
            <person name="Kravchenko I."/>
        </authorList>
    </citation>
    <scope>NUCLEOTIDE SEQUENCE [LARGE SCALE GENOMIC DNA]</scope>
    <source>
        <strain evidence="11 12">59b</strain>
    </source>
</reference>
<dbReference type="InterPro" id="IPR011527">
    <property type="entry name" value="ABC1_TM_dom"/>
</dbReference>
<feature type="transmembrane region" description="Helical" evidence="8">
    <location>
        <begin position="133"/>
        <end position="162"/>
    </location>
</feature>
<feature type="transmembrane region" description="Helical" evidence="8">
    <location>
        <begin position="12"/>
        <end position="34"/>
    </location>
</feature>
<keyword evidence="3" id="KW-0547">Nucleotide-binding</keyword>
<dbReference type="InterPro" id="IPR039421">
    <property type="entry name" value="Type_1_exporter"/>
</dbReference>
<dbReference type="InterPro" id="IPR010128">
    <property type="entry name" value="ATPase_T1SS_PrtD-like"/>
</dbReference>
<feature type="region of interest" description="Disordered" evidence="7">
    <location>
        <begin position="563"/>
        <end position="594"/>
    </location>
</feature>
<dbReference type="PANTHER" id="PTHR24221:SF248">
    <property type="entry name" value="ABC TRANSPORTER TRANSMEMBRANE REGION"/>
    <property type="match status" value="1"/>
</dbReference>
<proteinExistence type="predicted"/>